<feature type="region of interest" description="Disordered" evidence="6">
    <location>
        <begin position="906"/>
        <end position="934"/>
    </location>
</feature>
<dbReference type="OrthoDB" id="568096at2759"/>
<accession>A0A835XND6</accession>
<keyword evidence="9" id="KW-1185">Reference proteome</keyword>
<feature type="region of interest" description="Disordered" evidence="6">
    <location>
        <begin position="1"/>
        <end position="55"/>
    </location>
</feature>
<feature type="region of interest" description="Disordered" evidence="6">
    <location>
        <begin position="1133"/>
        <end position="1153"/>
    </location>
</feature>
<dbReference type="SMART" id="SM00380">
    <property type="entry name" value="AP2"/>
    <property type="match status" value="1"/>
</dbReference>
<dbReference type="GO" id="GO:0003677">
    <property type="term" value="F:DNA binding"/>
    <property type="evidence" value="ECO:0007669"/>
    <property type="project" value="UniProtKB-KW"/>
</dbReference>
<feature type="region of interest" description="Disordered" evidence="6">
    <location>
        <begin position="804"/>
        <end position="835"/>
    </location>
</feature>
<feature type="compositionally biased region" description="Gly residues" evidence="6">
    <location>
        <begin position="922"/>
        <end position="932"/>
    </location>
</feature>
<feature type="compositionally biased region" description="Pro residues" evidence="6">
    <location>
        <begin position="164"/>
        <end position="177"/>
    </location>
</feature>
<evidence type="ECO:0000256" key="3">
    <source>
        <dbReference type="ARBA" id="ARBA00023125"/>
    </source>
</evidence>
<feature type="compositionally biased region" description="Pro residues" evidence="6">
    <location>
        <begin position="432"/>
        <end position="441"/>
    </location>
</feature>
<dbReference type="GO" id="GO:0003700">
    <property type="term" value="F:DNA-binding transcription factor activity"/>
    <property type="evidence" value="ECO:0007669"/>
    <property type="project" value="InterPro"/>
</dbReference>
<sequence length="1171" mass="119712">MADDTGEAPAATGGPPPPAEASPGAEGTPKVPLLTEVVDDDDAPPVSPPPRHSQFKGVTLYRTTGKWRAQISHGGRTVALGDYVSEEEAARVYDRAVVWKYGRRQEASFNFPMSDYKAEWDELRSISSMPTLLNRFKAERRRARDEAAKAAAAAAAVRPAAAAGPPPAATAAPPPAATAPAAAATGGGAALPDGRRTAAAAAGGRVSTALQPPAEPGQARSEAAAGGGSRSPVKGPEAAAAAPPRAKRSSPQAAPTASPKAPAAGNATGSARSPSSSGRRAACTASGADEGEAASVRGDRPTPPPVPTELPAVPTNSSMPPPKQQQPRGGVQVKEEALDADLEPGSRFGELDLDRGPGFGIPSPFSARGGRDGSDGEGPGGNGPSAREQSLLALLMGLGDISLADLSALAAQAGLLLTSTTPTPAPAAAMAPPRPAPPLPRAPHAALAAPPQFADRPAPESPALFALDLSSGSGAGAGAREGRQQRVAWGLLAPDSRTPPQLSPRLREDPVASLLAANEGTIRAEAVGLLERRSPTHPSAAAVGAQRPPHRGPTPAVIPLGNPRQDDAEEHDNTERLLETVAALNAASAQQVGSLFENLEALRLLPAEARALAELLAPARAQQARSQHPQHPQQPRQTQHNQQDQQDQRPQRTQQQYAGSHQPWMQQAAPLAPWEEGPAAPADDYYASPRLDRHSAPQPSAGRRPLSPLGPPADAFALRRARSENDQIQDLDLDQRMHDSLLAADLDSAVCQALGLDLRRLSQPPPVRGGGATESYHTTHHAPVRQQQGWGQQQRYEQELPVAMRGQPAADRKRSLLTRGDAPGHSVEGPVGRRARLSWDLPASTLRANGGGGGEHAVGAGLSDEVAAAAAALVRRYAADRAADLPAVSEAAAAAAAAVAAGRLAAPDRGGRGDRSLDARRPGGGSWGGGGHAADAEAQAWTSCMSADGILGSGGARAQQALSTLLGWDGNLTEPGMPTERAFSGRPFAAGGGGGGRIPDVRALSGEAPAGGVEHPYAAGPPNMIRGPGGPARNPQQGGVGRDANAQHPPRSVQHHQQQGAGAPTQRHLPPRPRPTTGSLPPGTHKPSAGYFGLRSAPPGQAARAAMTTTLGPAAEAVRGLAQSAGVRFAPQQQEAGGRGLGHETGAAGGGGPLRAEEALRLLGLMGLLQG</sequence>
<comment type="caution">
    <text evidence="8">The sequence shown here is derived from an EMBL/GenBank/DDBJ whole genome shotgun (WGS) entry which is preliminary data.</text>
</comment>
<keyword evidence="5" id="KW-0539">Nucleus</keyword>
<keyword evidence="2" id="KW-0805">Transcription regulation</keyword>
<evidence type="ECO:0000256" key="6">
    <source>
        <dbReference type="SAM" id="MobiDB-lite"/>
    </source>
</evidence>
<evidence type="ECO:0000256" key="1">
    <source>
        <dbReference type="ARBA" id="ARBA00004123"/>
    </source>
</evidence>
<dbReference type="InterPro" id="IPR036955">
    <property type="entry name" value="AP2/ERF_dom_sf"/>
</dbReference>
<keyword evidence="3" id="KW-0238">DNA-binding</keyword>
<comment type="subcellular location">
    <subcellularLocation>
        <location evidence="1">Nucleus</location>
    </subcellularLocation>
</comment>
<name>A0A835XND6_9CHLO</name>
<protein>
    <recommendedName>
        <fullName evidence="7">AP2/ERF domain-containing protein</fullName>
    </recommendedName>
</protein>
<dbReference type="PROSITE" id="PS51032">
    <property type="entry name" value="AP2_ERF"/>
    <property type="match status" value="1"/>
</dbReference>
<feature type="compositionally biased region" description="Low complexity" evidence="6">
    <location>
        <begin position="678"/>
        <end position="687"/>
    </location>
</feature>
<feature type="region of interest" description="Disordered" evidence="6">
    <location>
        <begin position="162"/>
        <end position="387"/>
    </location>
</feature>
<dbReference type="InterPro" id="IPR001471">
    <property type="entry name" value="AP2/ERF_dom"/>
</dbReference>
<dbReference type="Gene3D" id="3.30.730.10">
    <property type="entry name" value="AP2/ERF domain"/>
    <property type="match status" value="1"/>
</dbReference>
<dbReference type="EMBL" id="JAEHOE010000108">
    <property type="protein sequence ID" value="KAG2486719.1"/>
    <property type="molecule type" value="Genomic_DNA"/>
</dbReference>
<evidence type="ECO:0000313" key="8">
    <source>
        <dbReference type="EMBL" id="KAG2486719.1"/>
    </source>
</evidence>
<feature type="region of interest" description="Disordered" evidence="6">
    <location>
        <begin position="619"/>
        <end position="713"/>
    </location>
</feature>
<feature type="domain" description="AP2/ERF" evidence="7">
    <location>
        <begin position="54"/>
        <end position="112"/>
    </location>
</feature>
<evidence type="ECO:0000256" key="5">
    <source>
        <dbReference type="ARBA" id="ARBA00023242"/>
    </source>
</evidence>
<dbReference type="PANTHER" id="PTHR32467:SF90">
    <property type="entry name" value="AP2-LIKE ETHYLENE-RESPONSIVE TRANSCRIPTION FACTOR AIL1"/>
    <property type="match status" value="1"/>
</dbReference>
<dbReference type="SUPFAM" id="SSF54171">
    <property type="entry name" value="DNA-binding domain"/>
    <property type="match status" value="1"/>
</dbReference>
<dbReference type="Proteomes" id="UP000612055">
    <property type="component" value="Unassembled WGS sequence"/>
</dbReference>
<feature type="region of interest" description="Disordered" evidence="6">
    <location>
        <begin position="972"/>
        <end position="1097"/>
    </location>
</feature>
<feature type="compositionally biased region" description="Low complexity" evidence="6">
    <location>
        <begin position="619"/>
        <end position="645"/>
    </location>
</feature>
<dbReference type="AlphaFoldDB" id="A0A835XND6"/>
<feature type="compositionally biased region" description="Low complexity" evidence="6">
    <location>
        <begin position="419"/>
        <end position="431"/>
    </location>
</feature>
<dbReference type="InterPro" id="IPR016177">
    <property type="entry name" value="DNA-bd_dom_sf"/>
</dbReference>
<keyword evidence="4" id="KW-0804">Transcription</keyword>
<organism evidence="8 9">
    <name type="scientific">Edaphochlamys debaryana</name>
    <dbReference type="NCBI Taxonomy" id="47281"/>
    <lineage>
        <taxon>Eukaryota</taxon>
        <taxon>Viridiplantae</taxon>
        <taxon>Chlorophyta</taxon>
        <taxon>core chlorophytes</taxon>
        <taxon>Chlorophyceae</taxon>
        <taxon>CS clade</taxon>
        <taxon>Chlamydomonadales</taxon>
        <taxon>Chlamydomonadales incertae sedis</taxon>
        <taxon>Edaphochlamys</taxon>
    </lineage>
</organism>
<feature type="compositionally biased region" description="Low complexity" evidence="6">
    <location>
        <begin position="442"/>
        <end position="451"/>
    </location>
</feature>
<evidence type="ECO:0000256" key="2">
    <source>
        <dbReference type="ARBA" id="ARBA00023015"/>
    </source>
</evidence>
<feature type="compositionally biased region" description="Basic and acidic residues" evidence="6">
    <location>
        <begin position="909"/>
        <end position="921"/>
    </location>
</feature>
<evidence type="ECO:0000256" key="4">
    <source>
        <dbReference type="ARBA" id="ARBA00023163"/>
    </source>
</evidence>
<feature type="compositionally biased region" description="Low complexity" evidence="6">
    <location>
        <begin position="236"/>
        <end position="282"/>
    </location>
</feature>
<evidence type="ECO:0000313" key="9">
    <source>
        <dbReference type="Proteomes" id="UP000612055"/>
    </source>
</evidence>
<dbReference type="GO" id="GO:0005634">
    <property type="term" value="C:nucleus"/>
    <property type="evidence" value="ECO:0007669"/>
    <property type="project" value="UniProtKB-SubCell"/>
</dbReference>
<dbReference type="PANTHER" id="PTHR32467">
    <property type="entry name" value="AP2-LIKE ETHYLENE-RESPONSIVE TRANSCRIPTION FACTOR"/>
    <property type="match status" value="1"/>
</dbReference>
<evidence type="ECO:0000259" key="7">
    <source>
        <dbReference type="PROSITE" id="PS51032"/>
    </source>
</evidence>
<feature type="region of interest" description="Disordered" evidence="6">
    <location>
        <begin position="536"/>
        <end position="573"/>
    </location>
</feature>
<reference evidence="8" key="1">
    <citation type="journal article" date="2020" name="bioRxiv">
        <title>Comparative genomics of Chlamydomonas.</title>
        <authorList>
            <person name="Craig R.J."/>
            <person name="Hasan A.R."/>
            <person name="Ness R.W."/>
            <person name="Keightley P.D."/>
        </authorList>
    </citation>
    <scope>NUCLEOTIDE SEQUENCE</scope>
    <source>
        <strain evidence="8">CCAP 11/70</strain>
    </source>
</reference>
<proteinExistence type="predicted"/>
<gene>
    <name evidence="8" type="ORF">HYH03_014647</name>
</gene>
<feature type="region of interest" description="Disordered" evidence="6">
    <location>
        <begin position="419"/>
        <end position="459"/>
    </location>
</feature>